<dbReference type="Proteomes" id="UP000011014">
    <property type="component" value="Unassembled WGS sequence"/>
</dbReference>
<sequence>MARIEVKQVYTKLKTQSPWGATALCKGVSKHVGDDRQGVWLADPKKGIKEVYDFESAKTAKRRPGPLKNGGWTCLTVIEDDSYAAVSRTHRVEQVVAGDRLGSKDAYIIDSPSDRPLIHINRDQHDNVIVVDSEGTLFHWNPVKEWMTVQRDFVVSSKSTIVSKFVGKRIVILILTCLSKICNATVVKLSLDNDRASVGRLKLDCYTFPLLDSSADFEVGMTATISQSADYLAFTMSYRYPKMNEIIFMNPNNNGSILRINLEGCGINANHIHNPTAYEATHYKVASVHFSICDYVVFGLTNIGTIFVVSTLGSLHELISSSNTVTNKPTKFLPVALFEPLLNRQPQIYSLSASLKDPFLLASDGYGLNIIKYPNLHVKNMNVFLNQLLTSSYLLLNRKEMEPESACDSRALTIKPSVIKKKNIPNFFKNVFDTVLGKPKEGALQISTSTTNLNLPKAEVDTDSEHSDDEASHYKTKTNHLRNGRVDQRLVWSNSC</sequence>
<evidence type="ECO:0000313" key="1">
    <source>
        <dbReference type="EMBL" id="CBY36892.1"/>
    </source>
</evidence>
<gene>
    <name evidence="1" type="ORF">GSOID_T00029940001</name>
</gene>
<dbReference type="AlphaFoldDB" id="E4YN38"/>
<reference evidence="1" key="1">
    <citation type="journal article" date="2010" name="Science">
        <title>Plasticity of animal genome architecture unmasked by rapid evolution of a pelagic tunicate.</title>
        <authorList>
            <person name="Denoeud F."/>
            <person name="Henriet S."/>
            <person name="Mungpakdee S."/>
            <person name="Aury J.M."/>
            <person name="Da Silva C."/>
            <person name="Brinkmann H."/>
            <person name="Mikhaleva J."/>
            <person name="Olsen L.C."/>
            <person name="Jubin C."/>
            <person name="Canestro C."/>
            <person name="Bouquet J.M."/>
            <person name="Danks G."/>
            <person name="Poulain J."/>
            <person name="Campsteijn C."/>
            <person name="Adamski M."/>
            <person name="Cross I."/>
            <person name="Yadetie F."/>
            <person name="Muffato M."/>
            <person name="Louis A."/>
            <person name="Butcher S."/>
            <person name="Tsagkogeorga G."/>
            <person name="Konrad A."/>
            <person name="Singh S."/>
            <person name="Jensen M.F."/>
            <person name="Cong E.H."/>
            <person name="Eikeseth-Otteraa H."/>
            <person name="Noel B."/>
            <person name="Anthouard V."/>
            <person name="Porcel B.M."/>
            <person name="Kachouri-Lafond R."/>
            <person name="Nishino A."/>
            <person name="Ugolini M."/>
            <person name="Chourrout P."/>
            <person name="Nishida H."/>
            <person name="Aasland R."/>
            <person name="Huzurbazar S."/>
            <person name="Westhof E."/>
            <person name="Delsuc F."/>
            <person name="Lehrach H."/>
            <person name="Reinhardt R."/>
            <person name="Weissenbach J."/>
            <person name="Roy S.W."/>
            <person name="Artiguenave F."/>
            <person name="Postlethwait J.H."/>
            <person name="Manak J.R."/>
            <person name="Thompson E.M."/>
            <person name="Jaillon O."/>
            <person name="Du Pasquier L."/>
            <person name="Boudinot P."/>
            <person name="Liberles D.A."/>
            <person name="Volff J.N."/>
            <person name="Philippe H."/>
            <person name="Lenhard B."/>
            <person name="Roest Crollius H."/>
            <person name="Wincker P."/>
            <person name="Chourrout D."/>
        </authorList>
    </citation>
    <scope>NUCLEOTIDE SEQUENCE [LARGE SCALE GENOMIC DNA]</scope>
</reference>
<accession>E4YN38</accession>
<organism evidence="1">
    <name type="scientific">Oikopleura dioica</name>
    <name type="common">Tunicate</name>
    <dbReference type="NCBI Taxonomy" id="34765"/>
    <lineage>
        <taxon>Eukaryota</taxon>
        <taxon>Metazoa</taxon>
        <taxon>Chordata</taxon>
        <taxon>Tunicata</taxon>
        <taxon>Appendicularia</taxon>
        <taxon>Copelata</taxon>
        <taxon>Oikopleuridae</taxon>
        <taxon>Oikopleura</taxon>
    </lineage>
</organism>
<dbReference type="EMBL" id="FN654863">
    <property type="protein sequence ID" value="CBY36892.1"/>
    <property type="molecule type" value="Genomic_DNA"/>
</dbReference>
<name>E4YN38_OIKDI</name>
<protein>
    <submittedName>
        <fullName evidence="1">Uncharacterized protein</fullName>
    </submittedName>
</protein>
<proteinExistence type="predicted"/>